<evidence type="ECO:0000313" key="2">
    <source>
        <dbReference type="EMBL" id="KZV58666.1"/>
    </source>
</evidence>
<protein>
    <submittedName>
        <fullName evidence="2">Alpha-L-fucosidase 1-like</fullName>
    </submittedName>
</protein>
<accession>A0A2Z7DFN5</accession>
<sequence length="82" mass="9366">MPPKIGRGRVIRQTVEESRAPESDEDVEQQSVPLRRRARKTEVEVEYVTRQICEMELVLARFQRTNPPVFMGAEGGLRVKAG</sequence>
<feature type="compositionally biased region" description="Basic residues" evidence="1">
    <location>
        <begin position="1"/>
        <end position="10"/>
    </location>
</feature>
<organism evidence="2 3">
    <name type="scientific">Dorcoceras hygrometricum</name>
    <dbReference type="NCBI Taxonomy" id="472368"/>
    <lineage>
        <taxon>Eukaryota</taxon>
        <taxon>Viridiplantae</taxon>
        <taxon>Streptophyta</taxon>
        <taxon>Embryophyta</taxon>
        <taxon>Tracheophyta</taxon>
        <taxon>Spermatophyta</taxon>
        <taxon>Magnoliopsida</taxon>
        <taxon>eudicotyledons</taxon>
        <taxon>Gunneridae</taxon>
        <taxon>Pentapetalae</taxon>
        <taxon>asterids</taxon>
        <taxon>lamiids</taxon>
        <taxon>Lamiales</taxon>
        <taxon>Gesneriaceae</taxon>
        <taxon>Didymocarpoideae</taxon>
        <taxon>Trichosporeae</taxon>
        <taxon>Loxocarpinae</taxon>
        <taxon>Dorcoceras</taxon>
    </lineage>
</organism>
<reference evidence="2 3" key="1">
    <citation type="journal article" date="2015" name="Proc. Natl. Acad. Sci. U.S.A.">
        <title>The resurrection genome of Boea hygrometrica: A blueprint for survival of dehydration.</title>
        <authorList>
            <person name="Xiao L."/>
            <person name="Yang G."/>
            <person name="Zhang L."/>
            <person name="Yang X."/>
            <person name="Zhao S."/>
            <person name="Ji Z."/>
            <person name="Zhou Q."/>
            <person name="Hu M."/>
            <person name="Wang Y."/>
            <person name="Chen M."/>
            <person name="Xu Y."/>
            <person name="Jin H."/>
            <person name="Xiao X."/>
            <person name="Hu G."/>
            <person name="Bao F."/>
            <person name="Hu Y."/>
            <person name="Wan P."/>
            <person name="Li L."/>
            <person name="Deng X."/>
            <person name="Kuang T."/>
            <person name="Xiang C."/>
            <person name="Zhu J.K."/>
            <person name="Oliver M.J."/>
            <person name="He Y."/>
        </authorList>
    </citation>
    <scope>NUCLEOTIDE SEQUENCE [LARGE SCALE GENOMIC DNA]</scope>
    <source>
        <strain evidence="3">cv. XS01</strain>
    </source>
</reference>
<evidence type="ECO:0000313" key="3">
    <source>
        <dbReference type="Proteomes" id="UP000250235"/>
    </source>
</evidence>
<name>A0A2Z7DFN5_9LAMI</name>
<evidence type="ECO:0000256" key="1">
    <source>
        <dbReference type="SAM" id="MobiDB-lite"/>
    </source>
</evidence>
<gene>
    <name evidence="2" type="ORF">F511_23395</name>
</gene>
<dbReference type="AlphaFoldDB" id="A0A2Z7DFN5"/>
<feature type="region of interest" description="Disordered" evidence="1">
    <location>
        <begin position="1"/>
        <end position="35"/>
    </location>
</feature>
<dbReference type="EMBL" id="KQ986388">
    <property type="protein sequence ID" value="KZV58666.1"/>
    <property type="molecule type" value="Genomic_DNA"/>
</dbReference>
<keyword evidence="3" id="KW-1185">Reference proteome</keyword>
<proteinExistence type="predicted"/>
<dbReference type="Proteomes" id="UP000250235">
    <property type="component" value="Unassembled WGS sequence"/>
</dbReference>